<dbReference type="EMBL" id="HBKR01024258">
    <property type="protein sequence ID" value="CAE2315826.1"/>
    <property type="molecule type" value="Transcribed_RNA"/>
</dbReference>
<dbReference type="PANTHER" id="PTHR23413">
    <property type="entry name" value="60S RIBOSOMAL PROTEIN L32 AND DNA-DIRECTED RNA POLYMERASE II, SUBUNIT N"/>
    <property type="match status" value="1"/>
</dbReference>
<dbReference type="InterPro" id="IPR001515">
    <property type="entry name" value="Ribosomal_eL32"/>
</dbReference>
<dbReference type="SUPFAM" id="SSF52042">
    <property type="entry name" value="Ribosomal protein L32e"/>
    <property type="match status" value="1"/>
</dbReference>
<evidence type="ECO:0000256" key="3">
    <source>
        <dbReference type="ARBA" id="ARBA00023274"/>
    </source>
</evidence>
<dbReference type="SMART" id="SM01393">
    <property type="entry name" value="Ribosomal_L32e"/>
    <property type="match status" value="1"/>
</dbReference>
<keyword evidence="2" id="KW-0689">Ribosomal protein</keyword>
<gene>
    <name evidence="4" type="ORF">NAES01612_LOCUS15924</name>
    <name evidence="5" type="ORF">NAES01612_LOCUS15926</name>
</gene>
<sequence>MVLPASKPKIVKKRTAKFVRFESDRRIRVKQSWRKPRGIDNCVRRRFKGTRPMPKIGYGSNKKTRNMLPSGFLKFRVSNVSDLNMLLMHNKKYAAEISSKVSTRKRREIIARAAELNVKVINKNARLRSEEQQ</sequence>
<dbReference type="PANTHER" id="PTHR23413:SF1">
    <property type="entry name" value="RIBOSOMAL PROTEIN L32"/>
    <property type="match status" value="1"/>
</dbReference>
<reference evidence="5" key="1">
    <citation type="submission" date="2021-01" db="EMBL/GenBank/DDBJ databases">
        <authorList>
            <person name="Corre E."/>
            <person name="Pelletier E."/>
            <person name="Niang G."/>
            <person name="Scheremetjew M."/>
            <person name="Finn R."/>
            <person name="Kale V."/>
            <person name="Holt S."/>
            <person name="Cochrane G."/>
            <person name="Meng A."/>
            <person name="Brown T."/>
            <person name="Cohen L."/>
        </authorList>
    </citation>
    <scope>NUCLEOTIDE SEQUENCE</scope>
    <source>
        <strain evidence="5">SoJaBio B1-5/56/2</strain>
    </source>
</reference>
<dbReference type="EMBL" id="HBKR01024260">
    <property type="protein sequence ID" value="CAE2315831.1"/>
    <property type="molecule type" value="Transcribed_RNA"/>
</dbReference>
<dbReference type="CDD" id="cd00513">
    <property type="entry name" value="Ribosomal_L32_L32e"/>
    <property type="match status" value="1"/>
</dbReference>
<evidence type="ECO:0000256" key="2">
    <source>
        <dbReference type="ARBA" id="ARBA00022980"/>
    </source>
</evidence>
<dbReference type="AlphaFoldDB" id="A0A6U3B994"/>
<organism evidence="5">
    <name type="scientific">Paramoeba aestuarina</name>
    <dbReference type="NCBI Taxonomy" id="180227"/>
    <lineage>
        <taxon>Eukaryota</taxon>
        <taxon>Amoebozoa</taxon>
        <taxon>Discosea</taxon>
        <taxon>Flabellinia</taxon>
        <taxon>Dactylopodida</taxon>
        <taxon>Paramoebidae</taxon>
        <taxon>Paramoeba</taxon>
    </lineage>
</organism>
<proteinExistence type="inferred from homology"/>
<dbReference type="InterPro" id="IPR036351">
    <property type="entry name" value="Ribosomal_eL32_sf"/>
</dbReference>
<comment type="similarity">
    <text evidence="1">Belongs to the eukaryotic ribosomal protein eL32 family.</text>
</comment>
<name>A0A6U3B994_9EUKA</name>
<evidence type="ECO:0008006" key="6">
    <source>
        <dbReference type="Google" id="ProtNLM"/>
    </source>
</evidence>
<dbReference type="GO" id="GO:0003735">
    <property type="term" value="F:structural constituent of ribosome"/>
    <property type="evidence" value="ECO:0007669"/>
    <property type="project" value="InterPro"/>
</dbReference>
<dbReference type="InterPro" id="IPR018263">
    <property type="entry name" value="Ribosomal_eL32_CS"/>
</dbReference>
<dbReference type="PROSITE" id="PS00580">
    <property type="entry name" value="RIBOSOMAL_L32E"/>
    <property type="match status" value="1"/>
</dbReference>
<evidence type="ECO:0000256" key="1">
    <source>
        <dbReference type="ARBA" id="ARBA00008431"/>
    </source>
</evidence>
<evidence type="ECO:0000313" key="5">
    <source>
        <dbReference type="EMBL" id="CAE2315831.1"/>
    </source>
</evidence>
<dbReference type="GO" id="GO:0022625">
    <property type="term" value="C:cytosolic large ribosomal subunit"/>
    <property type="evidence" value="ECO:0007669"/>
    <property type="project" value="TreeGrafter"/>
</dbReference>
<dbReference type="Pfam" id="PF01655">
    <property type="entry name" value="Ribosomal_L32e"/>
    <property type="match status" value="1"/>
</dbReference>
<dbReference type="GO" id="GO:0006412">
    <property type="term" value="P:translation"/>
    <property type="evidence" value="ECO:0007669"/>
    <property type="project" value="InterPro"/>
</dbReference>
<protein>
    <recommendedName>
        <fullName evidence="6">60S ribosomal protein L32</fullName>
    </recommendedName>
</protein>
<accession>A0A6U3B994</accession>
<keyword evidence="3" id="KW-0687">Ribonucleoprotein</keyword>
<evidence type="ECO:0000313" key="4">
    <source>
        <dbReference type="EMBL" id="CAE2315826.1"/>
    </source>
</evidence>